<reference evidence="1 2" key="1">
    <citation type="submission" date="2018-08" db="EMBL/GenBank/DDBJ databases">
        <title>Muricauda nanhaiensis sp. nov., isolated from seawater of the South China Sea.</title>
        <authorList>
            <person name="Dang Y."/>
        </authorList>
    </citation>
    <scope>NUCLEOTIDE SEQUENCE [LARGE SCALE GENOMIC DNA]</scope>
    <source>
        <strain evidence="1 2">SM1704</strain>
    </source>
</reference>
<keyword evidence="2" id="KW-1185">Reference proteome</keyword>
<proteinExistence type="predicted"/>
<comment type="caution">
    <text evidence="1">The sequence shown here is derived from an EMBL/GenBank/DDBJ whole genome shotgun (WGS) entry which is preliminary data.</text>
</comment>
<gene>
    <name evidence="1" type="ORF">DX873_07440</name>
</gene>
<sequence>MEERVRNKSLTKKEKMKATLITLIMAATLVSCGGGASKQKANAKGFGAIEIILKDKFGNDAHYTDLTITYNESIGNIVGVTVTEAPESLKMGQWNLSQDNWTQTSEITLEVPAGTKAADFMFQLDETINLGKLGGLVEISKEKLTAKKQIENPLLHMAFVKMPKNGERTKTEYVVMLKPPNGGTTFTLNYGLNGELINIDY</sequence>
<dbReference type="AlphaFoldDB" id="A0A371JVX2"/>
<dbReference type="Proteomes" id="UP000261828">
    <property type="component" value="Unassembled WGS sequence"/>
</dbReference>
<protein>
    <submittedName>
        <fullName evidence="1">Uncharacterized protein</fullName>
    </submittedName>
</protein>
<dbReference type="EMBL" id="QTJX01000001">
    <property type="protein sequence ID" value="RDY61968.1"/>
    <property type="molecule type" value="Genomic_DNA"/>
</dbReference>
<name>A0A371JVX2_9FLAO</name>
<evidence type="ECO:0000313" key="1">
    <source>
        <dbReference type="EMBL" id="RDY61968.1"/>
    </source>
</evidence>
<dbReference type="PROSITE" id="PS51257">
    <property type="entry name" value="PROKAR_LIPOPROTEIN"/>
    <property type="match status" value="1"/>
</dbReference>
<organism evidence="1 2">
    <name type="scientific">Flagellimonas nanhaiensis</name>
    <dbReference type="NCBI Taxonomy" id="2292706"/>
    <lineage>
        <taxon>Bacteria</taxon>
        <taxon>Pseudomonadati</taxon>
        <taxon>Bacteroidota</taxon>
        <taxon>Flavobacteriia</taxon>
        <taxon>Flavobacteriales</taxon>
        <taxon>Flavobacteriaceae</taxon>
        <taxon>Flagellimonas</taxon>
    </lineage>
</organism>
<accession>A0A371JVX2</accession>
<evidence type="ECO:0000313" key="2">
    <source>
        <dbReference type="Proteomes" id="UP000261828"/>
    </source>
</evidence>